<evidence type="ECO:0000313" key="3">
    <source>
        <dbReference type="Proteomes" id="UP000054988"/>
    </source>
</evidence>
<protein>
    <submittedName>
        <fullName evidence="2">Uncharacterized protein</fullName>
    </submittedName>
</protein>
<feature type="compositionally biased region" description="Polar residues" evidence="1">
    <location>
        <begin position="235"/>
        <end position="250"/>
    </location>
</feature>
<dbReference type="Proteomes" id="UP000054988">
    <property type="component" value="Unassembled WGS sequence"/>
</dbReference>
<gene>
    <name evidence="2" type="ORF">WG66_1183</name>
</gene>
<feature type="compositionally biased region" description="Acidic residues" evidence="1">
    <location>
        <begin position="174"/>
        <end position="191"/>
    </location>
</feature>
<name>A0A0W0GCE3_MONRR</name>
<comment type="caution">
    <text evidence="2">The sequence shown here is derived from an EMBL/GenBank/DDBJ whole genome shotgun (WGS) entry which is preliminary data.</text>
</comment>
<organism evidence="2 3">
    <name type="scientific">Moniliophthora roreri</name>
    <name type="common">Frosty pod rot fungus</name>
    <name type="synonym">Monilia roreri</name>
    <dbReference type="NCBI Taxonomy" id="221103"/>
    <lineage>
        <taxon>Eukaryota</taxon>
        <taxon>Fungi</taxon>
        <taxon>Dikarya</taxon>
        <taxon>Basidiomycota</taxon>
        <taxon>Agaricomycotina</taxon>
        <taxon>Agaricomycetes</taxon>
        <taxon>Agaricomycetidae</taxon>
        <taxon>Agaricales</taxon>
        <taxon>Marasmiineae</taxon>
        <taxon>Marasmiaceae</taxon>
        <taxon>Moniliophthora</taxon>
    </lineage>
</organism>
<dbReference type="AlphaFoldDB" id="A0A0W0GCE3"/>
<proteinExistence type="predicted"/>
<evidence type="ECO:0000313" key="2">
    <source>
        <dbReference type="EMBL" id="KTB46239.1"/>
    </source>
</evidence>
<feature type="region of interest" description="Disordered" evidence="1">
    <location>
        <begin position="159"/>
        <end position="314"/>
    </location>
</feature>
<accession>A0A0W0GCE3</accession>
<sequence>MTCKVKSKSTATPIASFSKSKDVSLPQLSSINATTLSILHLHCMMLFDTCRNIWRHLEGQSSLFTSASALANYAFPAMKIPLYCGKFWFPHTFMRLLLLALQLLKCLESCFSISIPNNLYSAFPSKSQFHFWKHTLGLKPLNPLENFPSNEEILAEYDPDQNVPDINNDIEISDHEDSDSSNEDGSGDEDIVEVKPSKHPVRSIKPPAHATPIVEVLVHSSGSSKTKQKSRPAAASSSQVNIKMEPSSSKCKACDTSLPQPPARKRAHNVTKAADKSSDPKGKKRAVDPPPDEGEKNGAEDMDIDELDPSQPSAAKSIQDLNLEDIVGGIFLLRVEEESVKSALQQCRELLRASCADPCVILKYLFWHDPNFTPSEKQLNILCTSLGWIARDMGVPDSYEFEVICPVDPFSASLSDVQVILKGTDFDVTGLKSGSYMIVDNKVVMVNGSKAPHFEGLTVDNEAGPSNSTADTGPSSATPRAASPTNTIDLTNQASATVAENANPLLVDVPQPVSLLTPLSASDSITFFGLPHLLTAPESTDEDEDEVLYTLPT</sequence>
<evidence type="ECO:0000256" key="1">
    <source>
        <dbReference type="SAM" id="MobiDB-lite"/>
    </source>
</evidence>
<feature type="compositionally biased region" description="Basic and acidic residues" evidence="1">
    <location>
        <begin position="273"/>
        <end position="299"/>
    </location>
</feature>
<reference evidence="2 3" key="1">
    <citation type="submission" date="2015-12" db="EMBL/GenBank/DDBJ databases">
        <title>Draft genome sequence of Moniliophthora roreri, the causal agent of frosty pod rot of cacao.</title>
        <authorList>
            <person name="Aime M.C."/>
            <person name="Diaz-Valderrama J.R."/>
            <person name="Kijpornyongpan T."/>
            <person name="Phillips-Mora W."/>
        </authorList>
    </citation>
    <scope>NUCLEOTIDE SEQUENCE [LARGE SCALE GENOMIC DNA]</scope>
    <source>
        <strain evidence="2 3">MCA 2952</strain>
    </source>
</reference>
<dbReference type="EMBL" id="LATX01000438">
    <property type="protein sequence ID" value="KTB46239.1"/>
    <property type="molecule type" value="Genomic_DNA"/>
</dbReference>
<feature type="region of interest" description="Disordered" evidence="1">
    <location>
        <begin position="456"/>
        <end position="486"/>
    </location>
</feature>
<feature type="compositionally biased region" description="Polar residues" evidence="1">
    <location>
        <begin position="464"/>
        <end position="486"/>
    </location>
</feature>